<sequence length="373" mass="40120">MMRVFALAAAASAAILEPIGYDREGSALAYLTNAGVEATAADVADLNKDAPSLVAMLAMATDAPEQLADLIKASPMSVIADEVVDMPAAGAGAAALPVVVAHGMGDSCYNSGMKSITEAAGKKLNAYATCVPTAEGWLFDTIDGFLKNMDKSVDFFAAKIRADPKLAGGFNAFGFSQGNNVIRGYITKYNDPPVKNFMSICGINAGVGAFPQCSPEIPVVGPTVCKGLAEVLGDLAYNKLVQDILFQANYYRDPAKTSDASYLKNSRLAHWNGEGEVNATYVANWAKTDNFIWVEGTLDTVVWPRQGEQWGAMDPKDPWKTVLPMNETDWYTKDSFGLKTADEAGKNHFESFVGEHIRMTDAQLMGWLEKYFA</sequence>
<keyword evidence="5" id="KW-1015">Disulfide bond</keyword>
<keyword evidence="6" id="KW-0325">Glycoprotein</keyword>
<evidence type="ECO:0000313" key="8">
    <source>
        <dbReference type="EMBL" id="KAK7237789.1"/>
    </source>
</evidence>
<gene>
    <name evidence="8" type="primary">PPT1</name>
    <name evidence="8" type="ORF">SO694_00022024</name>
</gene>
<evidence type="ECO:0000256" key="3">
    <source>
        <dbReference type="ARBA" id="ARBA00022729"/>
    </source>
</evidence>
<evidence type="ECO:0000256" key="2">
    <source>
        <dbReference type="ARBA" id="ARBA00014212"/>
    </source>
</evidence>
<protein>
    <recommendedName>
        <fullName evidence="2">Palmitoyl-protein thioesterase 1</fullName>
        <ecNumber evidence="1">3.1.2.22</ecNumber>
    </recommendedName>
    <alternativeName>
        <fullName evidence="7">Palmitoyl-protein hydrolase 1</fullName>
    </alternativeName>
</protein>
<dbReference type="InterPro" id="IPR029058">
    <property type="entry name" value="AB_hydrolase_fold"/>
</dbReference>
<proteinExistence type="predicted"/>
<comment type="caution">
    <text evidence="8">The sequence shown here is derived from an EMBL/GenBank/DDBJ whole genome shotgun (WGS) entry which is preliminary data.</text>
</comment>
<dbReference type="Proteomes" id="UP001363151">
    <property type="component" value="Unassembled WGS sequence"/>
</dbReference>
<dbReference type="InterPro" id="IPR002472">
    <property type="entry name" value="Palm_thioest"/>
</dbReference>
<evidence type="ECO:0000256" key="1">
    <source>
        <dbReference type="ARBA" id="ARBA00012423"/>
    </source>
</evidence>
<evidence type="ECO:0000256" key="4">
    <source>
        <dbReference type="ARBA" id="ARBA00022801"/>
    </source>
</evidence>
<organism evidence="8 9">
    <name type="scientific">Aureococcus anophagefferens</name>
    <name type="common">Harmful bloom alga</name>
    <dbReference type="NCBI Taxonomy" id="44056"/>
    <lineage>
        <taxon>Eukaryota</taxon>
        <taxon>Sar</taxon>
        <taxon>Stramenopiles</taxon>
        <taxon>Ochrophyta</taxon>
        <taxon>Pelagophyceae</taxon>
        <taxon>Pelagomonadales</taxon>
        <taxon>Pelagomonadaceae</taxon>
        <taxon>Aureococcus</taxon>
    </lineage>
</organism>
<dbReference type="Pfam" id="PF02089">
    <property type="entry name" value="Palm_thioest"/>
    <property type="match status" value="1"/>
</dbReference>
<dbReference type="GO" id="GO:0016787">
    <property type="term" value="F:hydrolase activity"/>
    <property type="evidence" value="ECO:0007669"/>
    <property type="project" value="UniProtKB-KW"/>
</dbReference>
<dbReference type="PRINTS" id="PR00414">
    <property type="entry name" value="PPTHIESTRASE"/>
</dbReference>
<dbReference type="SUPFAM" id="SSF53474">
    <property type="entry name" value="alpha/beta-Hydrolases"/>
    <property type="match status" value="1"/>
</dbReference>
<dbReference type="PANTHER" id="PTHR11247:SF8">
    <property type="entry name" value="PALMITOYL-PROTEIN THIOESTERASE 1"/>
    <property type="match status" value="1"/>
</dbReference>
<name>A0ABR1FSW3_AURAN</name>
<evidence type="ECO:0000256" key="7">
    <source>
        <dbReference type="ARBA" id="ARBA00031934"/>
    </source>
</evidence>
<evidence type="ECO:0000313" key="9">
    <source>
        <dbReference type="Proteomes" id="UP001363151"/>
    </source>
</evidence>
<dbReference type="Gene3D" id="3.40.50.1820">
    <property type="entry name" value="alpha/beta hydrolase"/>
    <property type="match status" value="1"/>
</dbReference>
<dbReference type="EMBL" id="JBBJCI010000231">
    <property type="protein sequence ID" value="KAK7237789.1"/>
    <property type="molecule type" value="Genomic_DNA"/>
</dbReference>
<evidence type="ECO:0000256" key="5">
    <source>
        <dbReference type="ARBA" id="ARBA00023157"/>
    </source>
</evidence>
<dbReference type="PANTHER" id="PTHR11247">
    <property type="entry name" value="PALMITOYL-PROTEIN THIOESTERASE/DOLICHYLDIPHOSPHATASE 1"/>
    <property type="match status" value="1"/>
</dbReference>
<accession>A0ABR1FSW3</accession>
<keyword evidence="9" id="KW-1185">Reference proteome</keyword>
<dbReference type="EC" id="3.1.2.22" evidence="1"/>
<evidence type="ECO:0000256" key="6">
    <source>
        <dbReference type="ARBA" id="ARBA00023180"/>
    </source>
</evidence>
<reference evidence="8 9" key="1">
    <citation type="submission" date="2024-03" db="EMBL/GenBank/DDBJ databases">
        <title>Aureococcus anophagefferens CCMP1851 and Kratosvirus quantuckense: Draft genome of a second virus-susceptible host strain in the model system.</title>
        <authorList>
            <person name="Chase E."/>
            <person name="Truchon A.R."/>
            <person name="Schepens W."/>
            <person name="Wilhelm S.W."/>
        </authorList>
    </citation>
    <scope>NUCLEOTIDE SEQUENCE [LARGE SCALE GENOMIC DNA]</scope>
    <source>
        <strain evidence="8 9">CCMP1851</strain>
    </source>
</reference>
<keyword evidence="3" id="KW-0732">Signal</keyword>
<keyword evidence="4 8" id="KW-0378">Hydrolase</keyword>